<keyword evidence="2" id="KW-1185">Reference proteome</keyword>
<comment type="caution">
    <text evidence="1">The sequence shown here is derived from an EMBL/GenBank/DDBJ whole genome shotgun (WGS) entry which is preliminary data.</text>
</comment>
<dbReference type="AlphaFoldDB" id="A0A068SGG9"/>
<dbReference type="EMBL" id="CBTN010000115">
    <property type="protein sequence ID" value="CDH60922.1"/>
    <property type="molecule type" value="Genomic_DNA"/>
</dbReference>
<evidence type="ECO:0000313" key="2">
    <source>
        <dbReference type="Proteomes" id="UP000027586"/>
    </source>
</evidence>
<sequence>MSSCRMTTPIGDLEAEEPGVPLSDLLVDIEPRAITTCKRLLDDDDGAMDQQGSYVDDDCGEEAVQVPGHTQGYLLKMLIKWLMM</sequence>
<name>A0A068SGG9_9FUNG</name>
<evidence type="ECO:0000313" key="1">
    <source>
        <dbReference type="EMBL" id="CDH60922.1"/>
    </source>
</evidence>
<protein>
    <submittedName>
        <fullName evidence="1">Uncharacterized protein</fullName>
    </submittedName>
</protein>
<reference evidence="1" key="1">
    <citation type="submission" date="2013-08" db="EMBL/GenBank/DDBJ databases">
        <title>Gene expansion shapes genome architecture in the human pathogen Lichtheimia corymbifera: an evolutionary genomics analysis in the ancient terrestrial Mucorales (Mucoromycotina).</title>
        <authorList>
            <person name="Schwartze V.U."/>
            <person name="Winter S."/>
            <person name="Shelest E."/>
            <person name="Marcet-Houben M."/>
            <person name="Horn F."/>
            <person name="Wehner S."/>
            <person name="Hoffmann K."/>
            <person name="Riege K."/>
            <person name="Sammeth M."/>
            <person name="Nowrousian M."/>
            <person name="Valiante V."/>
            <person name="Linde J."/>
            <person name="Jacobsen I.D."/>
            <person name="Marz M."/>
            <person name="Brakhage A.A."/>
            <person name="Gabaldon T."/>
            <person name="Bocker S."/>
            <person name="Voigt K."/>
        </authorList>
    </citation>
    <scope>NUCLEOTIDE SEQUENCE [LARGE SCALE GENOMIC DNA]</scope>
    <source>
        <strain evidence="1">FSU 9682</strain>
    </source>
</reference>
<gene>
    <name evidence="1" type="ORF">LCOR_11699.1</name>
</gene>
<dbReference type="Proteomes" id="UP000027586">
    <property type="component" value="Unassembled WGS sequence"/>
</dbReference>
<organism evidence="1 2">
    <name type="scientific">Lichtheimia corymbifera JMRC:FSU:9682</name>
    <dbReference type="NCBI Taxonomy" id="1263082"/>
    <lineage>
        <taxon>Eukaryota</taxon>
        <taxon>Fungi</taxon>
        <taxon>Fungi incertae sedis</taxon>
        <taxon>Mucoromycota</taxon>
        <taxon>Mucoromycotina</taxon>
        <taxon>Mucoromycetes</taxon>
        <taxon>Mucorales</taxon>
        <taxon>Lichtheimiaceae</taxon>
        <taxon>Lichtheimia</taxon>
    </lineage>
</organism>
<dbReference type="OrthoDB" id="10387944at2759"/>
<accession>A0A068SGG9</accession>
<proteinExistence type="predicted"/>
<dbReference type="VEuPathDB" id="FungiDB:LCOR_11699.1"/>